<reference evidence="3 4" key="1">
    <citation type="submission" date="2018-12" db="EMBL/GenBank/DDBJ databases">
        <authorList>
            <person name="Sun L."/>
            <person name="Chen Z."/>
        </authorList>
    </citation>
    <scope>NUCLEOTIDE SEQUENCE [LARGE SCALE GENOMIC DNA]</scope>
    <source>
        <strain evidence="3 4">DSM 15890</strain>
    </source>
</reference>
<dbReference type="PROSITE" id="PS50206">
    <property type="entry name" value="RHODANESE_3"/>
    <property type="match status" value="1"/>
</dbReference>
<dbReference type="InterPro" id="IPR001307">
    <property type="entry name" value="Thiosulphate_STrfase_CS"/>
</dbReference>
<sequence>MNSSIFNNIFVVVLLLIFIYIRFGPTKGLRTLKAKEFQREIEQSSDRMLIDVREPSEYKNGHIPGAKNFPLSQISHYINDIPNDQDIFLYCKSGMRSKNAALILRKNGYTRLNHLQGGIGSWRGEISK</sequence>
<keyword evidence="1" id="KW-0472">Membrane</keyword>
<dbReference type="InterPro" id="IPR001763">
    <property type="entry name" value="Rhodanese-like_dom"/>
</dbReference>
<dbReference type="Pfam" id="PF00581">
    <property type="entry name" value="Rhodanese"/>
    <property type="match status" value="1"/>
</dbReference>
<dbReference type="InterPro" id="IPR050229">
    <property type="entry name" value="GlpE_sulfurtransferase"/>
</dbReference>
<comment type="caution">
    <text evidence="3">The sequence shown here is derived from an EMBL/GenBank/DDBJ whole genome shotgun (WGS) entry which is preliminary data.</text>
</comment>
<dbReference type="InterPro" id="IPR036873">
    <property type="entry name" value="Rhodanese-like_dom_sf"/>
</dbReference>
<gene>
    <name evidence="3" type="ORF">EJP82_14880</name>
</gene>
<keyword evidence="4" id="KW-1185">Reference proteome</keyword>
<dbReference type="SMART" id="SM00450">
    <property type="entry name" value="RHOD"/>
    <property type="match status" value="1"/>
</dbReference>
<organism evidence="3 4">
    <name type="scientific">Paenibacillus anaericanus</name>
    <dbReference type="NCBI Taxonomy" id="170367"/>
    <lineage>
        <taxon>Bacteria</taxon>
        <taxon>Bacillati</taxon>
        <taxon>Bacillota</taxon>
        <taxon>Bacilli</taxon>
        <taxon>Bacillales</taxon>
        <taxon>Paenibacillaceae</taxon>
        <taxon>Paenibacillus</taxon>
    </lineage>
</organism>
<dbReference type="RefSeq" id="WP_127192848.1">
    <property type="nucleotide sequence ID" value="NZ_RZNY01000011.1"/>
</dbReference>
<feature type="domain" description="Rhodanese" evidence="2">
    <location>
        <begin position="43"/>
        <end position="127"/>
    </location>
</feature>
<dbReference type="GO" id="GO:0004792">
    <property type="term" value="F:thiosulfate-cyanide sulfurtransferase activity"/>
    <property type="evidence" value="ECO:0007669"/>
    <property type="project" value="InterPro"/>
</dbReference>
<dbReference type="CDD" id="cd00158">
    <property type="entry name" value="RHOD"/>
    <property type="match status" value="1"/>
</dbReference>
<dbReference type="EMBL" id="RZNY01000011">
    <property type="protein sequence ID" value="RUT45573.1"/>
    <property type="molecule type" value="Genomic_DNA"/>
</dbReference>
<evidence type="ECO:0000256" key="1">
    <source>
        <dbReference type="SAM" id="Phobius"/>
    </source>
</evidence>
<dbReference type="AlphaFoldDB" id="A0A433Y824"/>
<dbReference type="PROSITE" id="PS00380">
    <property type="entry name" value="RHODANESE_1"/>
    <property type="match status" value="1"/>
</dbReference>
<dbReference type="PANTHER" id="PTHR43031">
    <property type="entry name" value="FAD-DEPENDENT OXIDOREDUCTASE"/>
    <property type="match status" value="1"/>
</dbReference>
<keyword evidence="1" id="KW-0812">Transmembrane</keyword>
<protein>
    <submittedName>
        <fullName evidence="3">Rhodanese-like domain-containing protein</fullName>
    </submittedName>
</protein>
<dbReference type="SUPFAM" id="SSF52821">
    <property type="entry name" value="Rhodanese/Cell cycle control phosphatase"/>
    <property type="match status" value="1"/>
</dbReference>
<evidence type="ECO:0000259" key="2">
    <source>
        <dbReference type="PROSITE" id="PS50206"/>
    </source>
</evidence>
<dbReference type="OrthoDB" id="9800872at2"/>
<dbReference type="PANTHER" id="PTHR43031:SF18">
    <property type="entry name" value="RHODANESE-RELATED SULFURTRANSFERASES"/>
    <property type="match status" value="1"/>
</dbReference>
<keyword evidence="1" id="KW-1133">Transmembrane helix</keyword>
<evidence type="ECO:0000313" key="4">
    <source>
        <dbReference type="Proteomes" id="UP000279446"/>
    </source>
</evidence>
<dbReference type="Proteomes" id="UP000279446">
    <property type="component" value="Unassembled WGS sequence"/>
</dbReference>
<proteinExistence type="predicted"/>
<evidence type="ECO:0000313" key="3">
    <source>
        <dbReference type="EMBL" id="RUT45573.1"/>
    </source>
</evidence>
<name>A0A433Y824_9BACL</name>
<dbReference type="Gene3D" id="3.40.250.10">
    <property type="entry name" value="Rhodanese-like domain"/>
    <property type="match status" value="1"/>
</dbReference>
<feature type="transmembrane region" description="Helical" evidence="1">
    <location>
        <begin position="6"/>
        <end position="23"/>
    </location>
</feature>
<accession>A0A433Y824</accession>